<dbReference type="InterPro" id="IPR028082">
    <property type="entry name" value="Peripla_BP_I"/>
</dbReference>
<dbReference type="InterPro" id="IPR010982">
    <property type="entry name" value="Lambda_DNA-bd_dom_sf"/>
</dbReference>
<dbReference type="EMBL" id="JAVRHX010000006">
    <property type="protein sequence ID" value="MDT0596375.1"/>
    <property type="molecule type" value="Genomic_DNA"/>
</dbReference>
<dbReference type="GO" id="GO:0003677">
    <property type="term" value="F:DNA binding"/>
    <property type="evidence" value="ECO:0007669"/>
    <property type="project" value="UniProtKB-KW"/>
</dbReference>
<keyword evidence="1" id="KW-0805">Transcription regulation</keyword>
<evidence type="ECO:0000256" key="1">
    <source>
        <dbReference type="ARBA" id="ARBA00023015"/>
    </source>
</evidence>
<evidence type="ECO:0000313" key="6">
    <source>
        <dbReference type="Proteomes" id="UP001253545"/>
    </source>
</evidence>
<sequence length="348" mass="38351">MSGNRLAIKEVARRIGVSTASISYAFNRPEQLSEKRRKEILRACEEMGYFGPNKAARSLRQGKSNIIALILPDELDYMVSDPVASEFIEGVAKALKTTDKHLLLFSGNNKSVNEIIDFVDGFICYGSPRNLALLKQLSSIKKNIVTVDFDIVGIPSINIDNEEAAYQSACLAIGEVAVVPVIIGLRLVASEFTCTIEQKPLIGSGFSISHRRLDGYYRALTQYKISIDDSHIWHIPENTHVHAIIAAKEALSLKPRPTVVMCMSDIIALAVLKVALQMGLRIPEDLRVVGFDGIEQGQQYHPTLTTVQQFSVEKGIKAAELFMSDGQKSEQLSFKILSGETAPFKGQI</sequence>
<dbReference type="RefSeq" id="WP_311369897.1">
    <property type="nucleotide sequence ID" value="NZ_JAVRHX010000006.1"/>
</dbReference>
<dbReference type="Pfam" id="PF13377">
    <property type="entry name" value="Peripla_BP_3"/>
    <property type="match status" value="1"/>
</dbReference>
<dbReference type="InterPro" id="IPR000843">
    <property type="entry name" value="HTH_LacI"/>
</dbReference>
<dbReference type="SUPFAM" id="SSF47413">
    <property type="entry name" value="lambda repressor-like DNA-binding domains"/>
    <property type="match status" value="1"/>
</dbReference>
<reference evidence="5 6" key="1">
    <citation type="submission" date="2023-09" db="EMBL/GenBank/DDBJ databases">
        <authorList>
            <person name="Rey-Velasco X."/>
        </authorList>
    </citation>
    <scope>NUCLEOTIDE SEQUENCE [LARGE SCALE GENOMIC DNA]</scope>
    <source>
        <strain evidence="5 6">P117</strain>
    </source>
</reference>
<feature type="domain" description="HTH lacI-type" evidence="4">
    <location>
        <begin position="8"/>
        <end position="61"/>
    </location>
</feature>
<dbReference type="Proteomes" id="UP001253545">
    <property type="component" value="Unassembled WGS sequence"/>
</dbReference>
<protein>
    <submittedName>
        <fullName evidence="5">LacI family DNA-binding transcriptional regulator</fullName>
    </submittedName>
</protein>
<evidence type="ECO:0000256" key="2">
    <source>
        <dbReference type="ARBA" id="ARBA00023125"/>
    </source>
</evidence>
<evidence type="ECO:0000259" key="4">
    <source>
        <dbReference type="PROSITE" id="PS50932"/>
    </source>
</evidence>
<proteinExistence type="predicted"/>
<keyword evidence="2 5" id="KW-0238">DNA-binding</keyword>
<dbReference type="CDD" id="cd01392">
    <property type="entry name" value="HTH_LacI"/>
    <property type="match status" value="1"/>
</dbReference>
<dbReference type="CDD" id="cd06279">
    <property type="entry name" value="PBP1_LacI-like"/>
    <property type="match status" value="1"/>
</dbReference>
<dbReference type="PANTHER" id="PTHR30146:SF138">
    <property type="entry name" value="TRANSCRIPTIONAL REGULATORY PROTEIN"/>
    <property type="match status" value="1"/>
</dbReference>
<accession>A0ABU2ZVE4</accession>
<comment type="caution">
    <text evidence="5">The sequence shown here is derived from an EMBL/GenBank/DDBJ whole genome shotgun (WGS) entry which is preliminary data.</text>
</comment>
<keyword evidence="3" id="KW-0804">Transcription</keyword>
<dbReference type="Gene3D" id="3.40.50.2300">
    <property type="match status" value="2"/>
</dbReference>
<dbReference type="InterPro" id="IPR046335">
    <property type="entry name" value="LacI/GalR-like_sensor"/>
</dbReference>
<evidence type="ECO:0000256" key="3">
    <source>
        <dbReference type="ARBA" id="ARBA00023163"/>
    </source>
</evidence>
<name>A0ABU2ZVE4_9ALTE</name>
<dbReference type="SMART" id="SM00354">
    <property type="entry name" value="HTH_LACI"/>
    <property type="match status" value="1"/>
</dbReference>
<evidence type="ECO:0000313" key="5">
    <source>
        <dbReference type="EMBL" id="MDT0596375.1"/>
    </source>
</evidence>
<dbReference type="Pfam" id="PF00356">
    <property type="entry name" value="LacI"/>
    <property type="match status" value="1"/>
</dbReference>
<dbReference type="PANTHER" id="PTHR30146">
    <property type="entry name" value="LACI-RELATED TRANSCRIPTIONAL REPRESSOR"/>
    <property type="match status" value="1"/>
</dbReference>
<organism evidence="5 6">
    <name type="scientific">Glaciecola petra</name>
    <dbReference type="NCBI Taxonomy" id="3075602"/>
    <lineage>
        <taxon>Bacteria</taxon>
        <taxon>Pseudomonadati</taxon>
        <taxon>Pseudomonadota</taxon>
        <taxon>Gammaproteobacteria</taxon>
        <taxon>Alteromonadales</taxon>
        <taxon>Alteromonadaceae</taxon>
        <taxon>Glaciecola</taxon>
    </lineage>
</organism>
<dbReference type="Gene3D" id="1.10.260.40">
    <property type="entry name" value="lambda repressor-like DNA-binding domains"/>
    <property type="match status" value="1"/>
</dbReference>
<keyword evidence="6" id="KW-1185">Reference proteome</keyword>
<gene>
    <name evidence="5" type="ORF">RM552_16085</name>
</gene>
<dbReference type="PROSITE" id="PS50932">
    <property type="entry name" value="HTH_LACI_2"/>
    <property type="match status" value="1"/>
</dbReference>
<dbReference type="SUPFAM" id="SSF53822">
    <property type="entry name" value="Periplasmic binding protein-like I"/>
    <property type="match status" value="1"/>
</dbReference>